<gene>
    <name evidence="4" type="ORF">JQC75_18325</name>
</gene>
<dbReference type="InterPro" id="IPR008258">
    <property type="entry name" value="Transglycosylase_SLT_dom_1"/>
</dbReference>
<proteinExistence type="inferred from homology"/>
<evidence type="ECO:0000256" key="1">
    <source>
        <dbReference type="ARBA" id="ARBA00007734"/>
    </source>
</evidence>
<dbReference type="Pfam" id="PF01464">
    <property type="entry name" value="SLT"/>
    <property type="match status" value="1"/>
</dbReference>
<dbReference type="Proteomes" id="UP000596252">
    <property type="component" value="Chromosome"/>
</dbReference>
<feature type="signal peptide" evidence="2">
    <location>
        <begin position="1"/>
        <end position="20"/>
    </location>
</feature>
<evidence type="ECO:0000313" key="4">
    <source>
        <dbReference type="EMBL" id="QRH01773.1"/>
    </source>
</evidence>
<dbReference type="EMBL" id="CP069213">
    <property type="protein sequence ID" value="QRH01773.1"/>
    <property type="molecule type" value="Genomic_DNA"/>
</dbReference>
<dbReference type="InterPro" id="IPR023346">
    <property type="entry name" value="Lysozyme-like_dom_sf"/>
</dbReference>
<organism evidence="4 5">
    <name type="scientific">Shewanella litorisediminis</name>
    <dbReference type="NCBI Taxonomy" id="1173586"/>
    <lineage>
        <taxon>Bacteria</taxon>
        <taxon>Pseudomonadati</taxon>
        <taxon>Pseudomonadota</taxon>
        <taxon>Gammaproteobacteria</taxon>
        <taxon>Alteromonadales</taxon>
        <taxon>Shewanellaceae</taxon>
        <taxon>Shewanella</taxon>
    </lineage>
</organism>
<dbReference type="InterPro" id="IPR000189">
    <property type="entry name" value="Transglyc_AS"/>
</dbReference>
<dbReference type="SUPFAM" id="SSF53955">
    <property type="entry name" value="Lysozyme-like"/>
    <property type="match status" value="1"/>
</dbReference>
<keyword evidence="5" id="KW-1185">Reference proteome</keyword>
<protein>
    <submittedName>
        <fullName evidence="4">Lytic transglycosylase domain-containing protein</fullName>
    </submittedName>
</protein>
<dbReference type="RefSeq" id="WP_203325444.1">
    <property type="nucleotide sequence ID" value="NZ_CP069213.1"/>
</dbReference>
<keyword evidence="2" id="KW-0732">Signal</keyword>
<dbReference type="PANTHER" id="PTHR37423">
    <property type="entry name" value="SOLUBLE LYTIC MUREIN TRANSGLYCOSYLASE-RELATED"/>
    <property type="match status" value="1"/>
</dbReference>
<feature type="chain" id="PRO_5045540924" evidence="2">
    <location>
        <begin position="21"/>
        <end position="226"/>
    </location>
</feature>
<evidence type="ECO:0000256" key="2">
    <source>
        <dbReference type="SAM" id="SignalP"/>
    </source>
</evidence>
<dbReference type="PROSITE" id="PS00922">
    <property type="entry name" value="TRANSGLYCOSYLASE"/>
    <property type="match status" value="1"/>
</dbReference>
<comment type="similarity">
    <text evidence="1">Belongs to the transglycosylase Slt family.</text>
</comment>
<sequence length="226" mass="25366">MSFRWLLFPLLLFVITGTSAGESDASSSSAEKPRITARYSENGTSTQTKVYQYVQPNGTMAFSDKAPANGKYEILLFDCYACNPKSKVNWRTIRLNRSYERDILLAAETYSLEPALIRAVIHAESNFNPKAISRTGAMGLMQLMPGTAKDMGVRNSFLPQDNILGGSRYLSLMLERFKGDLNHALAAYNAGPTRVEEYSGIPPYPETKAYIERVNILLQRYRNLRT</sequence>
<dbReference type="Gene3D" id="1.10.530.10">
    <property type="match status" value="1"/>
</dbReference>
<accession>A0ABX7G3E0</accession>
<reference evidence="4 5" key="1">
    <citation type="journal article" date="2012" name="Antonie Van Leeuwenhoek">
        <title>Shewanella litorisediminis sp. nov., a gammaproteobacterium isolated from a tidal flat sediment.</title>
        <authorList>
            <person name="Lee M.H."/>
            <person name="Yoon J.H."/>
        </authorList>
    </citation>
    <scope>NUCLEOTIDE SEQUENCE [LARGE SCALE GENOMIC DNA]</scope>
    <source>
        <strain evidence="4 5">SMK1-12</strain>
    </source>
</reference>
<evidence type="ECO:0000313" key="5">
    <source>
        <dbReference type="Proteomes" id="UP000596252"/>
    </source>
</evidence>
<dbReference type="PANTHER" id="PTHR37423:SF2">
    <property type="entry name" value="MEMBRANE-BOUND LYTIC MUREIN TRANSGLYCOSYLASE C"/>
    <property type="match status" value="1"/>
</dbReference>
<name>A0ABX7G3E0_9GAMM</name>
<feature type="domain" description="Transglycosylase SLT" evidence="3">
    <location>
        <begin position="106"/>
        <end position="201"/>
    </location>
</feature>
<evidence type="ECO:0000259" key="3">
    <source>
        <dbReference type="Pfam" id="PF01464"/>
    </source>
</evidence>
<dbReference type="CDD" id="cd00254">
    <property type="entry name" value="LT-like"/>
    <property type="match status" value="1"/>
</dbReference>